<proteinExistence type="predicted"/>
<name>A0A437JVU1_9BURK</name>
<keyword evidence="2" id="KW-1185">Reference proteome</keyword>
<comment type="caution">
    <text evidence="1">The sequence shown here is derived from an EMBL/GenBank/DDBJ whole genome shotgun (WGS) entry which is preliminary data.</text>
</comment>
<evidence type="ECO:0000313" key="2">
    <source>
        <dbReference type="Proteomes" id="UP000288178"/>
    </source>
</evidence>
<organism evidence="1 2">
    <name type="scientific">Rubrivivax albus</name>
    <dbReference type="NCBI Taxonomy" id="2499835"/>
    <lineage>
        <taxon>Bacteria</taxon>
        <taxon>Pseudomonadati</taxon>
        <taxon>Pseudomonadota</taxon>
        <taxon>Betaproteobacteria</taxon>
        <taxon>Burkholderiales</taxon>
        <taxon>Sphaerotilaceae</taxon>
        <taxon>Rubrivivax</taxon>
    </lineage>
</organism>
<reference evidence="1 2" key="1">
    <citation type="submission" date="2019-01" db="EMBL/GenBank/DDBJ databases">
        <authorList>
            <person name="Chen W.-M."/>
        </authorList>
    </citation>
    <scope>NUCLEOTIDE SEQUENCE [LARGE SCALE GENOMIC DNA]</scope>
    <source>
        <strain evidence="1 2">ICH-3</strain>
    </source>
</reference>
<protein>
    <submittedName>
        <fullName evidence="1">Uncharacterized protein</fullName>
    </submittedName>
</protein>
<gene>
    <name evidence="1" type="ORF">ENE75_11300</name>
</gene>
<sequence length="76" mass="8267">MARSGHRRPRRRLQPPPLAAPEGLLLRALRDFAHGDPCGLVAHALAVGEAWSPEQWNAAVDLVDALRREGLVSPLS</sequence>
<dbReference type="Proteomes" id="UP000288178">
    <property type="component" value="Unassembled WGS sequence"/>
</dbReference>
<evidence type="ECO:0000313" key="1">
    <source>
        <dbReference type="EMBL" id="RVT51410.1"/>
    </source>
</evidence>
<dbReference type="EMBL" id="SACT01000003">
    <property type="protein sequence ID" value="RVT51410.1"/>
    <property type="molecule type" value="Genomic_DNA"/>
</dbReference>
<dbReference type="AlphaFoldDB" id="A0A437JVU1"/>
<accession>A0A437JVU1</accession>